<sequence length="275" mass="28339">MTTPRRDPLHAMFDRYEERTVAETEPPTSGQLRVRLRRRRGAQAAVAGIAMAALAVPAGWALQQAGAQGDPALETAAAGASGGCTEDPVHGQVPTGGEQPTDSGEQPTDDGGDSTPGGEQPTDDGEQPTDDGGDSTPGGEQPTDSGEQPTEEATPSGETPTPGEEGTPCEEQPTPDGEEPTPGDGPVHDTVESVVGDLTVYTDVTAIEGGWEVAVTIRNEGDETSAPYVIVDCTASGVEDVYREVGECASVVLDDEGETLEPGSEHIVIYSVTEA</sequence>
<dbReference type="AlphaFoldDB" id="A0A4S8P0F3"/>
<feature type="transmembrane region" description="Helical" evidence="2">
    <location>
        <begin position="42"/>
        <end position="62"/>
    </location>
</feature>
<feature type="region of interest" description="Disordered" evidence="1">
    <location>
        <begin position="65"/>
        <end position="187"/>
    </location>
</feature>
<comment type="caution">
    <text evidence="3">The sequence shown here is derived from an EMBL/GenBank/DDBJ whole genome shotgun (WGS) entry which is preliminary data.</text>
</comment>
<evidence type="ECO:0000313" key="4">
    <source>
        <dbReference type="Proteomes" id="UP000305792"/>
    </source>
</evidence>
<dbReference type="Proteomes" id="UP000305792">
    <property type="component" value="Unassembled WGS sequence"/>
</dbReference>
<dbReference type="EMBL" id="STGX01000024">
    <property type="protein sequence ID" value="THV22062.1"/>
    <property type="molecule type" value="Genomic_DNA"/>
</dbReference>
<evidence type="ECO:0000313" key="3">
    <source>
        <dbReference type="EMBL" id="THV22062.1"/>
    </source>
</evidence>
<proteinExistence type="predicted"/>
<reference evidence="3 4" key="1">
    <citation type="journal article" date="2018" name="Int. J. Syst. Evol. Microbiol.">
        <title>Glycomyces paridis sp. nov., isolated from the medicinal plant Paris polyphylla.</title>
        <authorList>
            <person name="Fang X.M."/>
            <person name="Bai J.L."/>
            <person name="Su J."/>
            <person name="Zhao L.L."/>
            <person name="Liu H.Y."/>
            <person name="Ma B.P."/>
            <person name="Zhang Y.Q."/>
            <person name="Yu L.Y."/>
        </authorList>
    </citation>
    <scope>NUCLEOTIDE SEQUENCE [LARGE SCALE GENOMIC DNA]</scope>
    <source>
        <strain evidence="3 4">CPCC 204357</strain>
    </source>
</reference>
<dbReference type="RefSeq" id="WP_136532255.1">
    <property type="nucleotide sequence ID" value="NZ_STGX01000024.1"/>
</dbReference>
<accession>A0A4S8P0F3</accession>
<evidence type="ECO:0000256" key="2">
    <source>
        <dbReference type="SAM" id="Phobius"/>
    </source>
</evidence>
<feature type="compositionally biased region" description="Acidic residues" evidence="1">
    <location>
        <begin position="121"/>
        <end position="133"/>
    </location>
</feature>
<keyword evidence="2" id="KW-0472">Membrane</keyword>
<dbReference type="OrthoDB" id="10021382at2"/>
<feature type="compositionally biased region" description="Low complexity" evidence="1">
    <location>
        <begin position="151"/>
        <end position="175"/>
    </location>
</feature>
<protein>
    <submittedName>
        <fullName evidence="3">Uncharacterized protein</fullName>
    </submittedName>
</protein>
<feature type="compositionally biased region" description="Basic and acidic residues" evidence="1">
    <location>
        <begin position="1"/>
        <end position="22"/>
    </location>
</feature>
<name>A0A4S8P0F3_9ACTN</name>
<organism evidence="3 4">
    <name type="scientific">Glycomyces paridis</name>
    <dbReference type="NCBI Taxonomy" id="2126555"/>
    <lineage>
        <taxon>Bacteria</taxon>
        <taxon>Bacillati</taxon>
        <taxon>Actinomycetota</taxon>
        <taxon>Actinomycetes</taxon>
        <taxon>Glycomycetales</taxon>
        <taxon>Glycomycetaceae</taxon>
        <taxon>Glycomyces</taxon>
    </lineage>
</organism>
<gene>
    <name evidence="3" type="ORF">E9998_23875</name>
</gene>
<evidence type="ECO:0000256" key="1">
    <source>
        <dbReference type="SAM" id="MobiDB-lite"/>
    </source>
</evidence>
<keyword evidence="2" id="KW-1133">Transmembrane helix</keyword>
<feature type="region of interest" description="Disordered" evidence="1">
    <location>
        <begin position="1"/>
        <end position="32"/>
    </location>
</feature>
<keyword evidence="2" id="KW-0812">Transmembrane</keyword>
<keyword evidence="4" id="KW-1185">Reference proteome</keyword>